<dbReference type="InterPro" id="IPR035924">
    <property type="entry name" value="FlaG-like_sf"/>
</dbReference>
<dbReference type="Gene3D" id="3.30.160.170">
    <property type="entry name" value="FlaG-like"/>
    <property type="match status" value="1"/>
</dbReference>
<dbReference type="SUPFAM" id="SSF160214">
    <property type="entry name" value="FlaG-like"/>
    <property type="match status" value="1"/>
</dbReference>
<dbReference type="PANTHER" id="PTHR37166">
    <property type="entry name" value="PROTEIN FLAG"/>
    <property type="match status" value="1"/>
</dbReference>
<sequence>MREMSIQSATTVAANATAQLPGTGVGGARQNAPASSAAGTGNTAQGSGTAQSPSNVQEISAALQEIQNAIRPIASELSFSLEQDSGRMLVKIVDLETDEVIRQIPSEEMVRISKALDKLQGLLLNSEA</sequence>
<keyword evidence="3" id="KW-1185">Reference proteome</keyword>
<protein>
    <submittedName>
        <fullName evidence="2">Flagellar protein</fullName>
    </submittedName>
</protein>
<keyword evidence="2" id="KW-0282">Flagellum</keyword>
<keyword evidence="2" id="KW-0966">Cell projection</keyword>
<reference evidence="2 3" key="1">
    <citation type="submission" date="2018-01" db="EMBL/GenBank/DDBJ databases">
        <authorList>
            <person name="Fu G.-Y."/>
        </authorList>
    </citation>
    <scope>NUCLEOTIDE SEQUENCE [LARGE SCALE GENOMIC DNA]</scope>
    <source>
        <strain evidence="2 3">SY39</strain>
    </source>
</reference>
<evidence type="ECO:0000256" key="1">
    <source>
        <dbReference type="SAM" id="MobiDB-lite"/>
    </source>
</evidence>
<dbReference type="KEGG" id="atw:C0099_11640"/>
<accession>A0A2I6S8D6</accession>
<feature type="region of interest" description="Disordered" evidence="1">
    <location>
        <begin position="19"/>
        <end position="55"/>
    </location>
</feature>
<dbReference type="Pfam" id="PF03646">
    <property type="entry name" value="FlaG"/>
    <property type="match status" value="1"/>
</dbReference>
<dbReference type="AlphaFoldDB" id="A0A2I6S8D6"/>
<name>A0A2I6S8D6_9RHOO</name>
<proteinExistence type="predicted"/>
<evidence type="ECO:0000313" key="2">
    <source>
        <dbReference type="EMBL" id="AUN95523.1"/>
    </source>
</evidence>
<dbReference type="PANTHER" id="PTHR37166:SF1">
    <property type="entry name" value="PROTEIN FLAG"/>
    <property type="match status" value="1"/>
</dbReference>
<feature type="compositionally biased region" description="Polar residues" evidence="1">
    <location>
        <begin position="32"/>
        <end position="55"/>
    </location>
</feature>
<evidence type="ECO:0000313" key="3">
    <source>
        <dbReference type="Proteomes" id="UP000242205"/>
    </source>
</evidence>
<organism evidence="2 3">
    <name type="scientific">Pseudazoarcus pumilus</name>
    <dbReference type="NCBI Taxonomy" id="2067960"/>
    <lineage>
        <taxon>Bacteria</taxon>
        <taxon>Pseudomonadati</taxon>
        <taxon>Pseudomonadota</taxon>
        <taxon>Betaproteobacteria</taxon>
        <taxon>Rhodocyclales</taxon>
        <taxon>Zoogloeaceae</taxon>
        <taxon>Pseudazoarcus</taxon>
    </lineage>
</organism>
<keyword evidence="2" id="KW-0969">Cilium</keyword>
<dbReference type="Proteomes" id="UP000242205">
    <property type="component" value="Chromosome"/>
</dbReference>
<dbReference type="EMBL" id="CP025682">
    <property type="protein sequence ID" value="AUN95523.1"/>
    <property type="molecule type" value="Genomic_DNA"/>
</dbReference>
<dbReference type="InterPro" id="IPR005186">
    <property type="entry name" value="FlaG"/>
</dbReference>
<gene>
    <name evidence="2" type="ORF">C0099_11640</name>
</gene>